<reference evidence="2 3" key="1">
    <citation type="submission" date="2018-07" db="EMBL/GenBank/DDBJ databases">
        <title>Genomic and Epidemiologic Investigation of an Indolent Hospital Outbreak.</title>
        <authorList>
            <person name="Johnson R.C."/>
            <person name="Deming C."/>
            <person name="Conlan S."/>
            <person name="Zellmer C.J."/>
            <person name="Michelin A.V."/>
            <person name="Lee-Lin S."/>
            <person name="Thomas P.J."/>
            <person name="Park M."/>
            <person name="Weingarten R.A."/>
            <person name="Less J."/>
            <person name="Dekker J.P."/>
            <person name="Frank K.M."/>
            <person name="Musser K.A."/>
            <person name="Mcquiston J.R."/>
            <person name="Henderson D.K."/>
            <person name="Lau A.F."/>
            <person name="Palmore T.N."/>
            <person name="Segre J.A."/>
        </authorList>
    </citation>
    <scope>NUCLEOTIDE SEQUENCE [LARGE SCALE GENOMIC DNA]</scope>
    <source>
        <strain evidence="2 3">SK-CDC1_0717</strain>
    </source>
</reference>
<keyword evidence="1" id="KW-0812">Transmembrane</keyword>
<keyword evidence="1" id="KW-0472">Membrane</keyword>
<dbReference type="AlphaFoldDB" id="A0A430G2H6"/>
<accession>A0A430G2H6</accession>
<evidence type="ECO:0000313" key="3">
    <source>
        <dbReference type="Proteomes" id="UP000287746"/>
    </source>
</evidence>
<organism evidence="2 3">
    <name type="scientific">Sphingomonas koreensis</name>
    <dbReference type="NCBI Taxonomy" id="93064"/>
    <lineage>
        <taxon>Bacteria</taxon>
        <taxon>Pseudomonadati</taxon>
        <taxon>Pseudomonadota</taxon>
        <taxon>Alphaproteobacteria</taxon>
        <taxon>Sphingomonadales</taxon>
        <taxon>Sphingomonadaceae</taxon>
        <taxon>Sphingomonas</taxon>
    </lineage>
</organism>
<evidence type="ECO:0000313" key="2">
    <source>
        <dbReference type="EMBL" id="RSY83170.1"/>
    </source>
</evidence>
<proteinExistence type="predicted"/>
<dbReference type="Proteomes" id="UP000287746">
    <property type="component" value="Unassembled WGS sequence"/>
</dbReference>
<protein>
    <submittedName>
        <fullName evidence="2">Uncharacterized protein</fullName>
    </submittedName>
</protein>
<comment type="caution">
    <text evidence="2">The sequence shown here is derived from an EMBL/GenBank/DDBJ whole genome shotgun (WGS) entry which is preliminary data.</text>
</comment>
<dbReference type="RefSeq" id="WP_126004733.1">
    <property type="nucleotide sequence ID" value="NZ_QQYZ01000011.1"/>
</dbReference>
<name>A0A430G2H6_9SPHN</name>
<sequence>MREADTSVPASTAGHPVWQRISSYQFGPPEASLSFAARLARENGWSAARTERVIEEYRRFAFLAATGEAQVTPSDAVDQVWHLHLTYTRDYWERFCPDILGKPLHHGPTAGGPDERNRFFAQYADTLARYEAAFGAPPPSDIWPSAAQRLLDDPRARRVHPRDAILLSRPQAALLLLAFIGLFAFALFLWVQHG</sequence>
<dbReference type="EMBL" id="QQYZ01000011">
    <property type="protein sequence ID" value="RSY83170.1"/>
    <property type="molecule type" value="Genomic_DNA"/>
</dbReference>
<evidence type="ECO:0000256" key="1">
    <source>
        <dbReference type="SAM" id="Phobius"/>
    </source>
</evidence>
<feature type="transmembrane region" description="Helical" evidence="1">
    <location>
        <begin position="172"/>
        <end position="191"/>
    </location>
</feature>
<keyword evidence="1" id="KW-1133">Transmembrane helix</keyword>
<gene>
    <name evidence="2" type="ORF">DAH66_12960</name>
</gene>